<dbReference type="SMART" id="SM00936">
    <property type="entry name" value="PBP5_C"/>
    <property type="match status" value="1"/>
</dbReference>
<evidence type="ECO:0000256" key="13">
    <source>
        <dbReference type="PIRSR" id="PIRSR618044-1"/>
    </source>
</evidence>
<evidence type="ECO:0000256" key="11">
    <source>
        <dbReference type="ARBA" id="ARBA00023316"/>
    </source>
</evidence>
<dbReference type="AlphaFoldDB" id="A0A4V0WP80"/>
<feature type="active site" evidence="13">
    <location>
        <position position="127"/>
    </location>
</feature>
<proteinExistence type="inferred from homology"/>
<keyword evidence="11" id="KW-0961">Cell wall biogenesis/degradation</keyword>
<dbReference type="Proteomes" id="UP000290567">
    <property type="component" value="Unassembled WGS sequence"/>
</dbReference>
<evidence type="ECO:0000256" key="12">
    <source>
        <dbReference type="ARBA" id="ARBA00034000"/>
    </source>
</evidence>
<sequence length="430" mass="46891">MKKKKQLWVFFSLLVLFFQSLTAVPAQAADDFLVNANAGFAIDVDSGKILFNQNGDTKLEIASITKIITSYLVLEAVKERKTTWETPVPISAYAEALSAVPELSNVPLYTSQTYTVKDLYDAMVIQSANAAAAALAELLAGSEHAFVDQMRQKVADWGITDATLLNASGLNNMYLGDNRYPGSGLEDENKLSARDVAVIADHLITDYPEFLETSKTTEATFGEGTEAPVALENWNQMLPGGPNFKEGVDGLKTGTTEKAGACFVGTIQKDGRRVITVILNALNQQIDPGARFVETSNLMDYCFNNWHLQEVDLSGQSVPEHDSVPVSEGKKDTVGLVLKSKLPVWVRNDMDLTQYTIQADLNESLLDEGKLIAPVSKNEKIGKATIALAQDDLGYLEPGQAPSTDIVAKSDVDKANAFVLLWQRILAFFN</sequence>
<evidence type="ECO:0000256" key="5">
    <source>
        <dbReference type="ARBA" id="ARBA00022645"/>
    </source>
</evidence>
<comment type="catalytic activity">
    <reaction evidence="12">
        <text>Preferential cleavage: (Ac)2-L-Lys-D-Ala-|-D-Ala. Also transpeptidation of peptidyl-alanyl moieties that are N-acyl substituents of D-alanine.</text>
        <dbReference type="EC" id="3.4.16.4"/>
    </reaction>
</comment>
<comment type="similarity">
    <text evidence="3 15">Belongs to the peptidase S11 family.</text>
</comment>
<evidence type="ECO:0000256" key="16">
    <source>
        <dbReference type="SAM" id="SignalP"/>
    </source>
</evidence>
<gene>
    <name evidence="18" type="primary">dacA</name>
    <name evidence="18" type="ORF">NRIC_08200</name>
</gene>
<dbReference type="Gene3D" id="3.40.710.10">
    <property type="entry name" value="DD-peptidase/beta-lactamase superfamily"/>
    <property type="match status" value="1"/>
</dbReference>
<evidence type="ECO:0000256" key="8">
    <source>
        <dbReference type="ARBA" id="ARBA00022801"/>
    </source>
</evidence>
<comment type="pathway">
    <text evidence="2">Cell wall biogenesis; peptidoglycan biosynthesis.</text>
</comment>
<keyword evidence="10" id="KW-0573">Peptidoglycan synthesis</keyword>
<evidence type="ECO:0000256" key="3">
    <source>
        <dbReference type="ARBA" id="ARBA00007164"/>
    </source>
</evidence>
<protein>
    <recommendedName>
        <fullName evidence="4">serine-type D-Ala-D-Ala carboxypeptidase</fullName>
        <ecNumber evidence="4">3.4.16.4</ecNumber>
    </recommendedName>
</protein>
<evidence type="ECO:0000313" key="19">
    <source>
        <dbReference type="Proteomes" id="UP000290567"/>
    </source>
</evidence>
<evidence type="ECO:0000256" key="10">
    <source>
        <dbReference type="ARBA" id="ARBA00022984"/>
    </source>
</evidence>
<feature type="active site" description="Acyl-ester intermediate" evidence="13">
    <location>
        <position position="63"/>
    </location>
</feature>
<dbReference type="EC" id="3.4.16.4" evidence="4"/>
<keyword evidence="5 18" id="KW-0121">Carboxypeptidase</keyword>
<keyword evidence="7 16" id="KW-0732">Signal</keyword>
<reference evidence="19" key="1">
    <citation type="submission" date="2019-02" db="EMBL/GenBank/DDBJ databases">
        <title>Draft genome sequence of Enterococcus sp. Gos25-1.</title>
        <authorList>
            <person name="Tanaka N."/>
            <person name="Shiwa Y."/>
            <person name="Fujita N."/>
        </authorList>
    </citation>
    <scope>NUCLEOTIDE SEQUENCE [LARGE SCALE GENOMIC DNA]</scope>
    <source>
        <strain evidence="19">Gos25-1</strain>
    </source>
</reference>
<dbReference type="SUPFAM" id="SSF69189">
    <property type="entry name" value="Penicillin-binding protein associated domain"/>
    <property type="match status" value="1"/>
</dbReference>
<evidence type="ECO:0000256" key="15">
    <source>
        <dbReference type="RuleBase" id="RU004016"/>
    </source>
</evidence>
<feature type="signal peptide" evidence="16">
    <location>
        <begin position="1"/>
        <end position="28"/>
    </location>
</feature>
<dbReference type="InterPro" id="IPR018044">
    <property type="entry name" value="Peptidase_S11"/>
</dbReference>
<evidence type="ECO:0000256" key="9">
    <source>
        <dbReference type="ARBA" id="ARBA00022960"/>
    </source>
</evidence>
<evidence type="ECO:0000256" key="7">
    <source>
        <dbReference type="ARBA" id="ARBA00022729"/>
    </source>
</evidence>
<feature type="binding site" evidence="14">
    <location>
        <position position="252"/>
    </location>
    <ligand>
        <name>substrate</name>
    </ligand>
</feature>
<dbReference type="RefSeq" id="WP_146621415.1">
    <property type="nucleotide sequence ID" value="NZ_BJCC01000007.1"/>
</dbReference>
<dbReference type="GO" id="GO:0006508">
    <property type="term" value="P:proteolysis"/>
    <property type="evidence" value="ECO:0007669"/>
    <property type="project" value="UniProtKB-KW"/>
</dbReference>
<evidence type="ECO:0000313" key="18">
    <source>
        <dbReference type="EMBL" id="GCF92929.1"/>
    </source>
</evidence>
<keyword evidence="8" id="KW-0378">Hydrolase</keyword>
<keyword evidence="9" id="KW-0133">Cell shape</keyword>
<dbReference type="InterPro" id="IPR012338">
    <property type="entry name" value="Beta-lactam/transpept-like"/>
</dbReference>
<feature type="chain" id="PRO_5020732168" description="serine-type D-Ala-D-Ala carboxypeptidase" evidence="16">
    <location>
        <begin position="29"/>
        <end position="430"/>
    </location>
</feature>
<dbReference type="Gene3D" id="2.60.410.10">
    <property type="entry name" value="D-Ala-D-Ala carboxypeptidase, C-terminal domain"/>
    <property type="match status" value="1"/>
</dbReference>
<name>A0A4V0WP80_9ENTE</name>
<dbReference type="GO" id="GO:0008360">
    <property type="term" value="P:regulation of cell shape"/>
    <property type="evidence" value="ECO:0007669"/>
    <property type="project" value="UniProtKB-KW"/>
</dbReference>
<dbReference type="InterPro" id="IPR037167">
    <property type="entry name" value="Peptidase_S11_C_sf"/>
</dbReference>
<evidence type="ECO:0000259" key="17">
    <source>
        <dbReference type="SMART" id="SM00936"/>
    </source>
</evidence>
<evidence type="ECO:0000256" key="2">
    <source>
        <dbReference type="ARBA" id="ARBA00004752"/>
    </source>
</evidence>
<evidence type="ECO:0000256" key="1">
    <source>
        <dbReference type="ARBA" id="ARBA00003217"/>
    </source>
</evidence>
<dbReference type="EMBL" id="BJCC01000007">
    <property type="protein sequence ID" value="GCF92929.1"/>
    <property type="molecule type" value="Genomic_DNA"/>
</dbReference>
<dbReference type="InterPro" id="IPR012907">
    <property type="entry name" value="Peptidase_S11_C"/>
</dbReference>
<dbReference type="Pfam" id="PF00768">
    <property type="entry name" value="Peptidase_S11"/>
    <property type="match status" value="1"/>
</dbReference>
<organism evidence="18 19">
    <name type="scientific">Enterococcus florum</name>
    <dbReference type="NCBI Taxonomy" id="2480627"/>
    <lineage>
        <taxon>Bacteria</taxon>
        <taxon>Bacillati</taxon>
        <taxon>Bacillota</taxon>
        <taxon>Bacilli</taxon>
        <taxon>Lactobacillales</taxon>
        <taxon>Enterococcaceae</taxon>
        <taxon>Enterococcus</taxon>
    </lineage>
</organism>
<feature type="active site" description="Proton acceptor" evidence="13">
    <location>
        <position position="66"/>
    </location>
</feature>
<evidence type="ECO:0000256" key="14">
    <source>
        <dbReference type="PIRSR" id="PIRSR618044-2"/>
    </source>
</evidence>
<keyword evidence="19" id="KW-1185">Reference proteome</keyword>
<evidence type="ECO:0000256" key="6">
    <source>
        <dbReference type="ARBA" id="ARBA00022670"/>
    </source>
</evidence>
<dbReference type="InterPro" id="IPR001967">
    <property type="entry name" value="Peptidase_S11_N"/>
</dbReference>
<dbReference type="UniPathway" id="UPA00219"/>
<dbReference type="PANTHER" id="PTHR21581">
    <property type="entry name" value="D-ALANYL-D-ALANINE CARBOXYPEPTIDASE"/>
    <property type="match status" value="1"/>
</dbReference>
<dbReference type="OrthoDB" id="9791132at2"/>
<comment type="function">
    <text evidence="1">Removes C-terminal D-alanyl residues from sugar-peptide cell wall precursors.</text>
</comment>
<evidence type="ECO:0000256" key="4">
    <source>
        <dbReference type="ARBA" id="ARBA00012448"/>
    </source>
</evidence>
<dbReference type="GO" id="GO:0009002">
    <property type="term" value="F:serine-type D-Ala-D-Ala carboxypeptidase activity"/>
    <property type="evidence" value="ECO:0007669"/>
    <property type="project" value="UniProtKB-EC"/>
</dbReference>
<keyword evidence="6" id="KW-0645">Protease</keyword>
<accession>A0A4V0WP80</accession>
<dbReference type="InterPro" id="IPR015956">
    <property type="entry name" value="Peniciliin-bd_prot_C_sf"/>
</dbReference>
<dbReference type="PANTHER" id="PTHR21581:SF11">
    <property type="entry name" value="D-ALANYL-D-ALANINE CARBOXYPEPTIDASE DACA"/>
    <property type="match status" value="1"/>
</dbReference>
<dbReference type="Pfam" id="PF07943">
    <property type="entry name" value="PBP5_C"/>
    <property type="match status" value="1"/>
</dbReference>
<dbReference type="SUPFAM" id="SSF56601">
    <property type="entry name" value="beta-lactamase/transpeptidase-like"/>
    <property type="match status" value="1"/>
</dbReference>
<dbReference type="GO" id="GO:0071555">
    <property type="term" value="P:cell wall organization"/>
    <property type="evidence" value="ECO:0007669"/>
    <property type="project" value="UniProtKB-KW"/>
</dbReference>
<feature type="domain" description="Peptidase S11 D-Ala-D-Ala carboxypeptidase A C-terminal" evidence="17">
    <location>
        <begin position="306"/>
        <end position="414"/>
    </location>
</feature>
<dbReference type="PRINTS" id="PR00725">
    <property type="entry name" value="DADACBPTASE1"/>
</dbReference>
<dbReference type="GO" id="GO:0009252">
    <property type="term" value="P:peptidoglycan biosynthetic process"/>
    <property type="evidence" value="ECO:0007669"/>
    <property type="project" value="UniProtKB-UniPathway"/>
</dbReference>
<comment type="caution">
    <text evidence="18">The sequence shown here is derived from an EMBL/GenBank/DDBJ whole genome shotgun (WGS) entry which is preliminary data.</text>
</comment>